<proteinExistence type="predicted"/>
<organism evidence="2 3">
    <name type="scientific">Anopheles albimanus</name>
    <name type="common">New world malaria mosquito</name>
    <dbReference type="NCBI Taxonomy" id="7167"/>
    <lineage>
        <taxon>Eukaryota</taxon>
        <taxon>Metazoa</taxon>
        <taxon>Ecdysozoa</taxon>
        <taxon>Arthropoda</taxon>
        <taxon>Hexapoda</taxon>
        <taxon>Insecta</taxon>
        <taxon>Pterygota</taxon>
        <taxon>Neoptera</taxon>
        <taxon>Endopterygota</taxon>
        <taxon>Diptera</taxon>
        <taxon>Nematocera</taxon>
        <taxon>Culicoidea</taxon>
        <taxon>Culicidae</taxon>
        <taxon>Anophelinae</taxon>
        <taxon>Anopheles</taxon>
    </lineage>
</organism>
<dbReference type="GeneID" id="118459575"/>
<dbReference type="InterPro" id="IPR011009">
    <property type="entry name" value="Kinase-like_dom_sf"/>
</dbReference>
<accession>A0A182FAD1</accession>
<dbReference type="SUPFAM" id="SSF56112">
    <property type="entry name" value="Protein kinase-like (PK-like)"/>
    <property type="match status" value="1"/>
</dbReference>
<dbReference type="EnsemblMetazoa" id="AALB003460-RA">
    <property type="protein sequence ID" value="AALB003460-PA"/>
    <property type="gene ID" value="AALB003460"/>
</dbReference>
<reference evidence="2" key="2">
    <citation type="submission" date="2022-08" db="UniProtKB">
        <authorList>
            <consortium name="EnsemblMetazoa"/>
        </authorList>
    </citation>
    <scope>IDENTIFICATION</scope>
    <source>
        <strain evidence="2">STECLA/ALBI9_A</strain>
    </source>
</reference>
<keyword evidence="3" id="KW-1185">Reference proteome</keyword>
<feature type="domain" description="CHK kinase-like" evidence="1">
    <location>
        <begin position="134"/>
        <end position="327"/>
    </location>
</feature>
<evidence type="ECO:0000313" key="2">
    <source>
        <dbReference type="EnsemblMetazoa" id="AALB003460-PA"/>
    </source>
</evidence>
<dbReference type="InterPro" id="IPR004119">
    <property type="entry name" value="EcKL"/>
</dbReference>
<dbReference type="AlphaFoldDB" id="A0A182FAD1"/>
<dbReference type="Proteomes" id="UP000069272">
    <property type="component" value="Chromosome 2R"/>
</dbReference>
<name>A0A182FAD1_ANOAL</name>
<dbReference type="Pfam" id="PF02958">
    <property type="entry name" value="EcKL"/>
    <property type="match status" value="1"/>
</dbReference>
<dbReference type="OrthoDB" id="411145at2759"/>
<dbReference type="PANTHER" id="PTHR11012:SF56">
    <property type="entry name" value="CHK KINASE-LIKE DOMAIN-CONTAINING PROTEIN-RELATED"/>
    <property type="match status" value="1"/>
</dbReference>
<dbReference type="VEuPathDB" id="VectorBase:AALB003460"/>
<evidence type="ECO:0000313" key="3">
    <source>
        <dbReference type="Proteomes" id="UP000069272"/>
    </source>
</evidence>
<reference evidence="2 3" key="1">
    <citation type="journal article" date="2017" name="G3 (Bethesda)">
        <title>The Physical Genome Mapping of Anopheles albimanus Corrected Scaffold Misassemblies and Identified Interarm Rearrangements in Genus Anopheles.</title>
        <authorList>
            <person name="Artemov G.N."/>
            <person name="Peery A.N."/>
            <person name="Jiang X."/>
            <person name="Tu Z."/>
            <person name="Stegniy V.N."/>
            <person name="Sharakhova M.V."/>
            <person name="Sharakhov I.V."/>
        </authorList>
    </citation>
    <scope>NUCLEOTIDE SEQUENCE [LARGE SCALE GENOMIC DNA]</scope>
    <source>
        <strain evidence="2 3">ALBI9_A</strain>
    </source>
</reference>
<sequence length="432" mass="48781">MPKTQETKFINSLFLTNLIQSQYSESEVKIKVYDVEPATADINDPYARSSMNRILVKYTSKENPNDAAITFVAKIKPTDGQLVQQFQKTDVFDKEILVYKSILPTMVNRIAKLGSVIELAPHLIYSSEVPSDLLVLEDLTVRGYSVENQALGLTLDQSRMALEKLAFFHAASAIMLTEDTVPNGMFAKFGRGTFHKEHQDRLRHFPDVMATVCELASEFGFSAELTEKLRQLPPKTLQKAIEAYESDFRGFKVLNHGDFWTNNILFRYQGSELVDALFVDFQNCVVGSPIIDLVYFLASSPAYDVLQKHRDELVFVYHETLALLLQKLGYSRPIPKLMDLQVELLKHGALQVIYALTVSPFLRTKDAQNTPPMQPTLHNPNQQQLPGSDVKQILRAHAPSIAAQLRGFQMVGLLDWGATESKIKGLMSRFQH</sequence>
<evidence type="ECO:0000259" key="1">
    <source>
        <dbReference type="SMART" id="SM00587"/>
    </source>
</evidence>
<dbReference type="VEuPathDB" id="VectorBase:AALB20_030045"/>
<dbReference type="PANTHER" id="PTHR11012">
    <property type="entry name" value="PROTEIN KINASE-LIKE DOMAIN-CONTAINING"/>
    <property type="match status" value="1"/>
</dbReference>
<dbReference type="SMART" id="SM00587">
    <property type="entry name" value="CHK"/>
    <property type="match status" value="1"/>
</dbReference>
<dbReference type="Gene3D" id="3.90.1200.10">
    <property type="match status" value="1"/>
</dbReference>
<dbReference type="InterPro" id="IPR015897">
    <property type="entry name" value="CHK_kinase-like"/>
</dbReference>
<dbReference type="RefSeq" id="XP_035778993.1">
    <property type="nucleotide sequence ID" value="XM_035923100.1"/>
</dbReference>
<protein>
    <submittedName>
        <fullName evidence="2">CHK domain-containing protein</fullName>
    </submittedName>
</protein>
<dbReference type="KEGG" id="aali:118459575"/>